<keyword evidence="2" id="KW-0732">Signal</keyword>
<evidence type="ECO:0000313" key="5">
    <source>
        <dbReference type="Proteomes" id="UP000477680"/>
    </source>
</evidence>
<dbReference type="PANTHER" id="PTHR11647">
    <property type="entry name" value="HYDRANTOINASE/DIHYDROPYRIMIDINASE FAMILY MEMBER"/>
    <property type="match status" value="1"/>
</dbReference>
<keyword evidence="5" id="KW-1185">Reference proteome</keyword>
<evidence type="ECO:0000259" key="3">
    <source>
        <dbReference type="Pfam" id="PF07969"/>
    </source>
</evidence>
<protein>
    <submittedName>
        <fullName evidence="4">D-aminoacylase</fullName>
    </submittedName>
</protein>
<proteinExistence type="predicted"/>
<dbReference type="Proteomes" id="UP000477680">
    <property type="component" value="Chromosome"/>
</dbReference>
<dbReference type="EMBL" id="CP048711">
    <property type="protein sequence ID" value="QIB67599.1"/>
    <property type="molecule type" value="Genomic_DNA"/>
</dbReference>
<feature type="chain" id="PRO_5025477050" evidence="2">
    <location>
        <begin position="27"/>
        <end position="553"/>
    </location>
</feature>
<evidence type="ECO:0000256" key="2">
    <source>
        <dbReference type="SAM" id="SignalP"/>
    </source>
</evidence>
<dbReference type="AlphaFoldDB" id="A0A6C0U894"/>
<dbReference type="InterPro" id="IPR013108">
    <property type="entry name" value="Amidohydro_3"/>
</dbReference>
<dbReference type="CDD" id="cd01297">
    <property type="entry name" value="D-aminoacylase"/>
    <property type="match status" value="1"/>
</dbReference>
<dbReference type="InterPro" id="IPR032466">
    <property type="entry name" value="Metal_Hydrolase"/>
</dbReference>
<dbReference type="GO" id="GO:0005829">
    <property type="term" value="C:cytosol"/>
    <property type="evidence" value="ECO:0007669"/>
    <property type="project" value="TreeGrafter"/>
</dbReference>
<dbReference type="SUPFAM" id="SSF51338">
    <property type="entry name" value="Composite domain of metallo-dependent hydrolases"/>
    <property type="match status" value="1"/>
</dbReference>
<dbReference type="Gene3D" id="2.30.40.10">
    <property type="entry name" value="Urease, subunit C, domain 1"/>
    <property type="match status" value="1"/>
</dbReference>
<evidence type="ECO:0000313" key="4">
    <source>
        <dbReference type="EMBL" id="QIB67599.1"/>
    </source>
</evidence>
<feature type="signal peptide" evidence="2">
    <location>
        <begin position="1"/>
        <end position="26"/>
    </location>
</feature>
<name>A0A6C0U894_9GAMM</name>
<accession>A0A6C0U894</accession>
<dbReference type="PANTHER" id="PTHR11647:SF1">
    <property type="entry name" value="COLLAPSIN RESPONSE MEDIATOR PROTEIN"/>
    <property type="match status" value="1"/>
</dbReference>
<gene>
    <name evidence="4" type="ORF">G3T16_08355</name>
</gene>
<sequence>MPFSIRLILPSLAAVLLIMAAVTVQASADYDLVIRNGTVVDGSGRQATRADVAIKAGRFAKIGEVSGRGLREIDARGRHVSPGWIDMMDQSGEVLLKNGLAANKLLMGVTSAIGGEGGTPVPAEGIQGYFQALEQQGISLNFGIYYNAFQAREAVVGDADVAVSDADIAAMQQHMRTAMEAGAVGMSSAAFYPPASFMSTRELVELGKAIAPYGGIYAAHMRDESRNLLAAIEEMITVGEQAGIPVEIFHFKNAYAPHWNKTVHLAIEKIESARQRGVDIAADQYPYVAGGTGIDATVPTWVFAEGLDKGLERLADPEVREQLKAEIMDPHSDRMVANSGGWENIVLVRAYNPDYEQYEGMNFLEIGAALGLEPADAAWNIMLEARPERAYALYFMMSEQDVQTIMRQPWVSIGSDAGAAPKLGEVDDIGLPHPRAYGTFPRIIARYVRDQGLLTLEEAVRKMTSLPASRVKLEHRGTISEGNWADVVIFDYDNIQDNATWEDPLLTPSGIDYVLVNGQVVVEEGRHSGKRPGMVLYGPGHRAADTDDPAPAS</sequence>
<dbReference type="InterPro" id="IPR011059">
    <property type="entry name" value="Metal-dep_hydrolase_composite"/>
</dbReference>
<dbReference type="InterPro" id="IPR050378">
    <property type="entry name" value="Metallo-dep_Hydrolases_sf"/>
</dbReference>
<dbReference type="Pfam" id="PF07969">
    <property type="entry name" value="Amidohydro_3"/>
    <property type="match status" value="1"/>
</dbReference>
<dbReference type="Gene3D" id="3.20.20.140">
    <property type="entry name" value="Metal-dependent hydrolases"/>
    <property type="match status" value="2"/>
</dbReference>
<reference evidence="4 5" key="1">
    <citation type="submission" date="2020-02" db="EMBL/GenBank/DDBJ databases">
        <title>Genome sequencing for Kineobactrum sp. M2.</title>
        <authorList>
            <person name="Park S.-J."/>
        </authorList>
    </citation>
    <scope>NUCLEOTIDE SEQUENCE [LARGE SCALE GENOMIC DNA]</scope>
    <source>
        <strain evidence="4 5">M2</strain>
    </source>
</reference>
<dbReference type="GO" id="GO:0016812">
    <property type="term" value="F:hydrolase activity, acting on carbon-nitrogen (but not peptide) bonds, in cyclic amides"/>
    <property type="evidence" value="ECO:0007669"/>
    <property type="project" value="TreeGrafter"/>
</dbReference>
<evidence type="ECO:0000256" key="1">
    <source>
        <dbReference type="SAM" id="MobiDB-lite"/>
    </source>
</evidence>
<feature type="region of interest" description="Disordered" evidence="1">
    <location>
        <begin position="531"/>
        <end position="553"/>
    </location>
</feature>
<dbReference type="KEGG" id="kim:G3T16_08355"/>
<organism evidence="4 5">
    <name type="scientific">Kineobactrum salinum</name>
    <dbReference type="NCBI Taxonomy" id="2708301"/>
    <lineage>
        <taxon>Bacteria</taxon>
        <taxon>Pseudomonadati</taxon>
        <taxon>Pseudomonadota</taxon>
        <taxon>Gammaproteobacteria</taxon>
        <taxon>Cellvibrionales</taxon>
        <taxon>Halieaceae</taxon>
        <taxon>Kineobactrum</taxon>
    </lineage>
</organism>
<feature type="domain" description="Amidohydrolase 3" evidence="3">
    <location>
        <begin position="365"/>
        <end position="522"/>
    </location>
</feature>
<dbReference type="SUPFAM" id="SSF51556">
    <property type="entry name" value="Metallo-dependent hydrolases"/>
    <property type="match status" value="1"/>
</dbReference>